<comment type="subcellular location">
    <subcellularLocation>
        <location evidence="2">Membrane</location>
        <topology evidence="2">Multi-pass membrane protein</topology>
    </subcellularLocation>
</comment>
<evidence type="ECO:0000256" key="8">
    <source>
        <dbReference type="ARBA" id="ARBA00022786"/>
    </source>
</evidence>
<feature type="domain" description="E3 Ubiquitin ligase MUL1-like" evidence="12">
    <location>
        <begin position="16"/>
        <end position="81"/>
    </location>
</feature>
<keyword evidence="6" id="KW-0479">Metal-binding</keyword>
<keyword evidence="10" id="KW-1133">Transmembrane helix</keyword>
<dbReference type="GO" id="GO:0016020">
    <property type="term" value="C:membrane"/>
    <property type="evidence" value="ECO:0007669"/>
    <property type="project" value="UniProtKB-SubCell"/>
</dbReference>
<dbReference type="InterPro" id="IPR022170">
    <property type="entry name" value="MUL1-like"/>
</dbReference>
<keyword evidence="11" id="KW-0472">Membrane</keyword>
<proteinExistence type="predicted"/>
<dbReference type="PANTHER" id="PTHR47355">
    <property type="entry name" value="E3 UBIQUITIN-PROTEIN LIGASE SPL2"/>
    <property type="match status" value="1"/>
</dbReference>
<reference evidence="13" key="2">
    <citation type="submission" date="2023-06" db="EMBL/GenBank/DDBJ databases">
        <authorList>
            <person name="Swenson N.G."/>
            <person name="Wegrzyn J.L."/>
            <person name="Mcevoy S.L."/>
        </authorList>
    </citation>
    <scope>NUCLEOTIDE SEQUENCE</scope>
    <source>
        <strain evidence="13">NS2018</strain>
        <tissue evidence="13">Leaf</tissue>
    </source>
</reference>
<dbReference type="GO" id="GO:0008270">
    <property type="term" value="F:zinc ion binding"/>
    <property type="evidence" value="ECO:0007669"/>
    <property type="project" value="UniProtKB-KW"/>
</dbReference>
<evidence type="ECO:0000256" key="7">
    <source>
        <dbReference type="ARBA" id="ARBA00022771"/>
    </source>
</evidence>
<evidence type="ECO:0000256" key="4">
    <source>
        <dbReference type="ARBA" id="ARBA00022679"/>
    </source>
</evidence>
<sequence>MPIHVLDQTRHVRGIRSTHSVGVLDEEKVIPLGKNISAIGICNFKNGIPEIKSCEDLPYFLTEMTTDQVVVDLADKTKILF</sequence>
<dbReference type="Proteomes" id="UP001168877">
    <property type="component" value="Unassembled WGS sequence"/>
</dbReference>
<keyword evidence="9" id="KW-0862">Zinc</keyword>
<dbReference type="EMBL" id="JAUESC010000385">
    <property type="protein sequence ID" value="KAK0578824.1"/>
    <property type="molecule type" value="Genomic_DNA"/>
</dbReference>
<dbReference type="AlphaFoldDB" id="A0AA39RRQ9"/>
<evidence type="ECO:0000256" key="3">
    <source>
        <dbReference type="ARBA" id="ARBA00012483"/>
    </source>
</evidence>
<keyword evidence="8" id="KW-0833">Ubl conjugation pathway</keyword>
<gene>
    <name evidence="13" type="ORF">LWI29_016669</name>
</gene>
<accession>A0AA39RRQ9</accession>
<evidence type="ECO:0000256" key="11">
    <source>
        <dbReference type="ARBA" id="ARBA00023136"/>
    </source>
</evidence>
<dbReference type="EC" id="2.3.2.27" evidence="3"/>
<evidence type="ECO:0000256" key="5">
    <source>
        <dbReference type="ARBA" id="ARBA00022692"/>
    </source>
</evidence>
<evidence type="ECO:0000313" key="13">
    <source>
        <dbReference type="EMBL" id="KAK0578824.1"/>
    </source>
</evidence>
<evidence type="ECO:0000256" key="1">
    <source>
        <dbReference type="ARBA" id="ARBA00000900"/>
    </source>
</evidence>
<reference evidence="13" key="1">
    <citation type="journal article" date="2022" name="Plant J.">
        <title>Strategies of tolerance reflected in two North American maple genomes.</title>
        <authorList>
            <person name="McEvoy S.L."/>
            <person name="Sezen U.U."/>
            <person name="Trouern-Trend A."/>
            <person name="McMahon S.M."/>
            <person name="Schaberg P.G."/>
            <person name="Yang J."/>
            <person name="Wegrzyn J.L."/>
            <person name="Swenson N.G."/>
        </authorList>
    </citation>
    <scope>NUCLEOTIDE SEQUENCE</scope>
    <source>
        <strain evidence="13">NS2018</strain>
    </source>
</reference>
<evidence type="ECO:0000259" key="12">
    <source>
        <dbReference type="Pfam" id="PF12483"/>
    </source>
</evidence>
<dbReference type="InterPro" id="IPR044247">
    <property type="entry name" value="SPL2-like"/>
</dbReference>
<name>A0AA39RRQ9_ACESA</name>
<keyword evidence="5" id="KW-0812">Transmembrane</keyword>
<evidence type="ECO:0000256" key="2">
    <source>
        <dbReference type="ARBA" id="ARBA00004141"/>
    </source>
</evidence>
<keyword evidence="7" id="KW-0863">Zinc-finger</keyword>
<organism evidence="13 14">
    <name type="scientific">Acer saccharum</name>
    <name type="common">Sugar maple</name>
    <dbReference type="NCBI Taxonomy" id="4024"/>
    <lineage>
        <taxon>Eukaryota</taxon>
        <taxon>Viridiplantae</taxon>
        <taxon>Streptophyta</taxon>
        <taxon>Embryophyta</taxon>
        <taxon>Tracheophyta</taxon>
        <taxon>Spermatophyta</taxon>
        <taxon>Magnoliopsida</taxon>
        <taxon>eudicotyledons</taxon>
        <taxon>Gunneridae</taxon>
        <taxon>Pentapetalae</taxon>
        <taxon>rosids</taxon>
        <taxon>malvids</taxon>
        <taxon>Sapindales</taxon>
        <taxon>Sapindaceae</taxon>
        <taxon>Hippocastanoideae</taxon>
        <taxon>Acereae</taxon>
        <taxon>Acer</taxon>
    </lineage>
</organism>
<dbReference type="GO" id="GO:0061630">
    <property type="term" value="F:ubiquitin protein ligase activity"/>
    <property type="evidence" value="ECO:0007669"/>
    <property type="project" value="UniProtKB-EC"/>
</dbReference>
<evidence type="ECO:0000256" key="9">
    <source>
        <dbReference type="ARBA" id="ARBA00022833"/>
    </source>
</evidence>
<dbReference type="GO" id="GO:0016567">
    <property type="term" value="P:protein ubiquitination"/>
    <property type="evidence" value="ECO:0007669"/>
    <property type="project" value="InterPro"/>
</dbReference>
<evidence type="ECO:0000256" key="6">
    <source>
        <dbReference type="ARBA" id="ARBA00022723"/>
    </source>
</evidence>
<dbReference type="PANTHER" id="PTHR47355:SF1">
    <property type="entry name" value="E3 UBIQUITIN-PROTEIN LIGASE SPL2"/>
    <property type="match status" value="1"/>
</dbReference>
<evidence type="ECO:0000313" key="14">
    <source>
        <dbReference type="Proteomes" id="UP001168877"/>
    </source>
</evidence>
<keyword evidence="14" id="KW-1185">Reference proteome</keyword>
<evidence type="ECO:0000256" key="10">
    <source>
        <dbReference type="ARBA" id="ARBA00022989"/>
    </source>
</evidence>
<dbReference type="Pfam" id="PF12483">
    <property type="entry name" value="GIDE"/>
    <property type="match status" value="1"/>
</dbReference>
<comment type="caution">
    <text evidence="13">The sequence shown here is derived from an EMBL/GenBank/DDBJ whole genome shotgun (WGS) entry which is preliminary data.</text>
</comment>
<comment type="catalytic activity">
    <reaction evidence="1">
        <text>S-ubiquitinyl-[E2 ubiquitin-conjugating enzyme]-L-cysteine + [acceptor protein]-L-lysine = [E2 ubiquitin-conjugating enzyme]-L-cysteine + N(6)-ubiquitinyl-[acceptor protein]-L-lysine.</text>
        <dbReference type="EC" id="2.3.2.27"/>
    </reaction>
</comment>
<protein>
    <recommendedName>
        <fullName evidence="3">RING-type E3 ubiquitin transferase</fullName>
        <ecNumber evidence="3">2.3.2.27</ecNumber>
    </recommendedName>
</protein>
<keyword evidence="4" id="KW-0808">Transferase</keyword>